<dbReference type="PROSITE" id="PS51388">
    <property type="entry name" value="GED"/>
    <property type="match status" value="1"/>
</dbReference>
<evidence type="ECO:0000256" key="2">
    <source>
        <dbReference type="ARBA" id="ARBA00023134"/>
    </source>
</evidence>
<evidence type="ECO:0000259" key="3">
    <source>
        <dbReference type="PROSITE" id="PS51388"/>
    </source>
</evidence>
<dbReference type="PRINTS" id="PR00195">
    <property type="entry name" value="DYNAMIN"/>
</dbReference>
<reference evidence="4" key="2">
    <citation type="submission" date="2018-05" db="EMBL/GenBank/DDBJ databases">
        <title>OmerRS3 (Oryza meridionalis Reference Sequence Version 3).</title>
        <authorList>
            <person name="Zhang J."/>
            <person name="Kudrna D."/>
            <person name="Lee S."/>
            <person name="Talag J."/>
            <person name="Welchert J."/>
            <person name="Wing R.A."/>
        </authorList>
    </citation>
    <scope>NUCLEOTIDE SEQUENCE [LARGE SCALE GENOMIC DNA]</scope>
    <source>
        <strain evidence="4">cv. OR44</strain>
    </source>
</reference>
<keyword evidence="5" id="KW-1185">Reference proteome</keyword>
<dbReference type="GO" id="GO:0003924">
    <property type="term" value="F:GTPase activity"/>
    <property type="evidence" value="ECO:0007669"/>
    <property type="project" value="InterPro"/>
</dbReference>
<dbReference type="Pfam" id="PF01031">
    <property type="entry name" value="Dynamin_M"/>
    <property type="match status" value="1"/>
</dbReference>
<dbReference type="EnsemblPlants" id="OMERI01G24290.1">
    <property type="protein sequence ID" value="OMERI01G24290.1"/>
    <property type="gene ID" value="OMERI01G24290"/>
</dbReference>
<dbReference type="SUPFAM" id="SSF52540">
    <property type="entry name" value="P-loop containing nucleoside triphosphate hydrolases"/>
    <property type="match status" value="1"/>
</dbReference>
<dbReference type="Pfam" id="PF00350">
    <property type="entry name" value="Dynamin_N"/>
    <property type="match status" value="2"/>
</dbReference>
<dbReference type="CDD" id="cd08771">
    <property type="entry name" value="DLP_1"/>
    <property type="match status" value="1"/>
</dbReference>
<dbReference type="Gene3D" id="3.40.50.300">
    <property type="entry name" value="P-loop containing nucleotide triphosphate hydrolases"/>
    <property type="match status" value="2"/>
</dbReference>
<dbReference type="SMART" id="SM00302">
    <property type="entry name" value="GED"/>
    <property type="match status" value="1"/>
</dbReference>
<organism evidence="4">
    <name type="scientific">Oryza meridionalis</name>
    <dbReference type="NCBI Taxonomy" id="40149"/>
    <lineage>
        <taxon>Eukaryota</taxon>
        <taxon>Viridiplantae</taxon>
        <taxon>Streptophyta</taxon>
        <taxon>Embryophyta</taxon>
        <taxon>Tracheophyta</taxon>
        <taxon>Spermatophyta</taxon>
        <taxon>Magnoliopsida</taxon>
        <taxon>Liliopsida</taxon>
        <taxon>Poales</taxon>
        <taxon>Poaceae</taxon>
        <taxon>BOP clade</taxon>
        <taxon>Oryzoideae</taxon>
        <taxon>Oryzeae</taxon>
        <taxon>Oryzinae</taxon>
        <taxon>Oryza</taxon>
    </lineage>
</organism>
<dbReference type="Gene3D" id="1.20.120.1240">
    <property type="entry name" value="Dynamin, middle domain"/>
    <property type="match status" value="2"/>
</dbReference>
<dbReference type="PANTHER" id="PTHR11566">
    <property type="entry name" value="DYNAMIN"/>
    <property type="match status" value="1"/>
</dbReference>
<dbReference type="InterPro" id="IPR020850">
    <property type="entry name" value="GED_dom"/>
</dbReference>
<dbReference type="GO" id="GO:0005525">
    <property type="term" value="F:GTP binding"/>
    <property type="evidence" value="ECO:0007669"/>
    <property type="project" value="InterPro"/>
</dbReference>
<dbReference type="Proteomes" id="UP000008021">
    <property type="component" value="Chromosome 1"/>
</dbReference>
<evidence type="ECO:0000313" key="5">
    <source>
        <dbReference type="Proteomes" id="UP000008021"/>
    </source>
</evidence>
<protein>
    <recommendedName>
        <fullName evidence="3">GED domain-containing protein</fullName>
    </recommendedName>
</protein>
<sequence length="525" mass="59230">MENLISLVNKLQRACTALGDHGKESALPTLWDSLPAIAVVGGQSSGKSSVLESVVGKDFLPRGSALVRKEIADETERATGHKKQISPVPIYLSIYSPNVVDLTLIDLPGLTKVAVVSLTNGLLRCSIEGQSDSIVQDIETMIRSFIEKPNCIILAISPANQDLATSDAIKISREVDPKGIGSIKATNLMKKRTSERTFGVLTKIDLMDKGTNAVDMLEGRSYRLQYPWIGVVNRSQQDINKSVDMIAARRREREYFANTTEYKHLAHRMGSEHLAKMLSKGKLYTIICRMFDGIYKEHLDGMRPGGEKIYYVFDNQFPVALKRLQFDKNLSMENYGKTIKIKSIESPAYRTLAFVSSFKHELNQFPTLRVEISNAAFESLDRMRNESKKSTLKLVDMECSYLTVDFFRKLPQDVEKGGNPTNSIFDRYNDSYLRRISTNVLAYVNMVCSSLRNSIPKSIVYCQVREAKRTLLDRFFTELGAREIKHLSNLLDEDPAVMERRANLAKRLELYRSAQAEIDAVAWAR</sequence>
<proteinExistence type="predicted"/>
<dbReference type="PANTHER" id="PTHR11566:SF159">
    <property type="entry name" value="PHRAGMOPLASTIN DRP1A"/>
    <property type="match status" value="1"/>
</dbReference>
<reference evidence="4" key="1">
    <citation type="submission" date="2015-04" db="UniProtKB">
        <authorList>
            <consortium name="EnsemblPlants"/>
        </authorList>
    </citation>
    <scope>IDENTIFICATION</scope>
</reference>
<dbReference type="InterPro" id="IPR000375">
    <property type="entry name" value="Dynamin_stalk"/>
</dbReference>
<keyword evidence="1" id="KW-0547">Nucleotide-binding</keyword>
<keyword evidence="2" id="KW-0342">GTP-binding</keyword>
<dbReference type="Pfam" id="PF02212">
    <property type="entry name" value="GED"/>
    <property type="match status" value="1"/>
</dbReference>
<dbReference type="InterPro" id="IPR003130">
    <property type="entry name" value="GED"/>
</dbReference>
<dbReference type="HOGENOM" id="CLU_008964_5_3_1"/>
<evidence type="ECO:0000313" key="4">
    <source>
        <dbReference type="EnsemblPlants" id="OMERI01G24290.1"/>
    </source>
</evidence>
<dbReference type="GO" id="GO:0005737">
    <property type="term" value="C:cytoplasm"/>
    <property type="evidence" value="ECO:0007669"/>
    <property type="project" value="TreeGrafter"/>
</dbReference>
<dbReference type="InterPro" id="IPR022812">
    <property type="entry name" value="Dynamin"/>
</dbReference>
<dbReference type="SMART" id="SM00053">
    <property type="entry name" value="DYNc"/>
    <property type="match status" value="1"/>
</dbReference>
<dbReference type="GO" id="GO:0008017">
    <property type="term" value="F:microtubule binding"/>
    <property type="evidence" value="ECO:0007669"/>
    <property type="project" value="TreeGrafter"/>
</dbReference>
<dbReference type="GO" id="GO:0005874">
    <property type="term" value="C:microtubule"/>
    <property type="evidence" value="ECO:0007669"/>
    <property type="project" value="TreeGrafter"/>
</dbReference>
<evidence type="ECO:0000256" key="1">
    <source>
        <dbReference type="ARBA" id="ARBA00022741"/>
    </source>
</evidence>
<feature type="domain" description="GED" evidence="3">
    <location>
        <begin position="433"/>
        <end position="525"/>
    </location>
</feature>
<dbReference type="InterPro" id="IPR045063">
    <property type="entry name" value="Dynamin_N"/>
</dbReference>
<dbReference type="STRING" id="40149.A0A0E0C643"/>
<dbReference type="InterPro" id="IPR001401">
    <property type="entry name" value="Dynamin_GTPase"/>
</dbReference>
<dbReference type="GO" id="GO:0016020">
    <property type="term" value="C:membrane"/>
    <property type="evidence" value="ECO:0007669"/>
    <property type="project" value="TreeGrafter"/>
</dbReference>
<dbReference type="Gramene" id="OMERI01G24290.1">
    <property type="protein sequence ID" value="OMERI01G24290.1"/>
    <property type="gene ID" value="OMERI01G24290"/>
</dbReference>
<dbReference type="InterPro" id="IPR027417">
    <property type="entry name" value="P-loop_NTPase"/>
</dbReference>
<dbReference type="AlphaFoldDB" id="A0A0E0C643"/>
<accession>A0A0E0C643</accession>
<name>A0A0E0C643_9ORYZ</name>